<organism evidence="1 2">
    <name type="scientific">Anabarilius grahami</name>
    <name type="common">Kanglang fish</name>
    <name type="synonym">Barilius grahami</name>
    <dbReference type="NCBI Taxonomy" id="495550"/>
    <lineage>
        <taxon>Eukaryota</taxon>
        <taxon>Metazoa</taxon>
        <taxon>Chordata</taxon>
        <taxon>Craniata</taxon>
        <taxon>Vertebrata</taxon>
        <taxon>Euteleostomi</taxon>
        <taxon>Actinopterygii</taxon>
        <taxon>Neopterygii</taxon>
        <taxon>Teleostei</taxon>
        <taxon>Ostariophysi</taxon>
        <taxon>Cypriniformes</taxon>
        <taxon>Xenocyprididae</taxon>
        <taxon>Xenocypridinae</taxon>
        <taxon>Xenocypridinae incertae sedis</taxon>
        <taxon>Anabarilius</taxon>
    </lineage>
</organism>
<dbReference type="Proteomes" id="UP000281406">
    <property type="component" value="Unassembled WGS sequence"/>
</dbReference>
<name>A0A3N0YYG5_ANAGA</name>
<comment type="caution">
    <text evidence="1">The sequence shown here is derived from an EMBL/GenBank/DDBJ whole genome shotgun (WGS) entry which is preliminary data.</text>
</comment>
<gene>
    <name evidence="1" type="ORF">DPX16_12020</name>
</gene>
<evidence type="ECO:0000313" key="2">
    <source>
        <dbReference type="Proteomes" id="UP000281406"/>
    </source>
</evidence>
<dbReference type="EMBL" id="RJVU01019149">
    <property type="protein sequence ID" value="ROL51111.1"/>
    <property type="molecule type" value="Genomic_DNA"/>
</dbReference>
<reference evidence="1 2" key="1">
    <citation type="submission" date="2018-10" db="EMBL/GenBank/DDBJ databases">
        <title>Genome assembly for a Yunnan-Guizhou Plateau 3E fish, Anabarilius grahami (Regan), and its evolutionary and genetic applications.</title>
        <authorList>
            <person name="Jiang W."/>
        </authorList>
    </citation>
    <scope>NUCLEOTIDE SEQUENCE [LARGE SCALE GENOMIC DNA]</scope>
    <source>
        <strain evidence="1">AG-KIZ</strain>
        <tissue evidence="1">Muscle</tissue>
    </source>
</reference>
<protein>
    <submittedName>
        <fullName evidence="1">Uncharacterized protein</fullName>
    </submittedName>
</protein>
<proteinExistence type="predicted"/>
<dbReference type="AlphaFoldDB" id="A0A3N0YYG5"/>
<keyword evidence="2" id="KW-1185">Reference proteome</keyword>
<accession>A0A3N0YYG5</accession>
<sequence>MTISLIGSPSPPMSSYRLAPFPAKSRPAVPAHAPLRRPLRGTLRHSAPLLLDTGLDFLTSNPSSSIFLHAADRAATNRSNKRREALFESLFKDVERLNESQKSQVKFVAKLSPSRKCNTDVDPRSFSPLVSNSSWVVWLARTLTFTGAVLVDRTSGRW</sequence>
<evidence type="ECO:0000313" key="1">
    <source>
        <dbReference type="EMBL" id="ROL51111.1"/>
    </source>
</evidence>